<dbReference type="GO" id="GO:0030436">
    <property type="term" value="P:asexual sporulation"/>
    <property type="evidence" value="ECO:0007669"/>
    <property type="project" value="InterPro"/>
</dbReference>
<dbReference type="EMBL" id="BDUF01000076">
    <property type="protein sequence ID" value="GAX90997.1"/>
    <property type="molecule type" value="Genomic_DNA"/>
</dbReference>
<keyword evidence="2" id="KW-0472">Membrane</keyword>
<feature type="active site" evidence="1">
    <location>
        <position position="185"/>
    </location>
</feature>
<evidence type="ECO:0000313" key="4">
    <source>
        <dbReference type="Proteomes" id="UP000217785"/>
    </source>
</evidence>
<sequence length="312" mass="34336">MYVLYIDVVWIVNFLMDAVILSFAAWMANRRVRVWRIVAGSALGACYALFLFVPEVSQPAMSLAAKFLFSCLMVLIAYRPRHVIGFLRDLGLFYLASFVVGGAVFALNYMISDTRVLGGMVLISGAALWNLNIGFLTLMLSALTLYLIGKAVWQRIEKQRNREAHLCRVRIEVDGIRTEMTGLIDTGNALTDPISGLPVAVVEWQALVSVLPFSLQEVYKANRDATLALGDSPLEPRWQSRLQIVPYRGVGGAVGMLLGFRPCEFVILSETGSLQPVKLIVAVNPKPLSTDQTYQAILPPACMSETDSSLAS</sequence>
<comment type="caution">
    <text evidence="3">The sequence shown here is derived from an EMBL/GenBank/DDBJ whole genome shotgun (WGS) entry which is preliminary data.</text>
</comment>
<keyword evidence="4" id="KW-1185">Reference proteome</keyword>
<dbReference type="PIRSF" id="PIRSF018571">
    <property type="entry name" value="SpoIIGA"/>
    <property type="match status" value="1"/>
</dbReference>
<protein>
    <recommendedName>
        <fullName evidence="5">Membrane-associated aspartic protease</fullName>
    </recommendedName>
</protein>
<proteinExistence type="predicted"/>
<accession>A0A292YIT1</accession>
<feature type="transmembrane region" description="Helical" evidence="2">
    <location>
        <begin position="6"/>
        <end position="27"/>
    </location>
</feature>
<dbReference type="Pfam" id="PF03419">
    <property type="entry name" value="Peptidase_U4"/>
    <property type="match status" value="1"/>
</dbReference>
<feature type="transmembrane region" description="Helical" evidence="2">
    <location>
        <begin position="131"/>
        <end position="153"/>
    </location>
</feature>
<dbReference type="Proteomes" id="UP000217785">
    <property type="component" value="Unassembled WGS sequence"/>
</dbReference>
<dbReference type="InterPro" id="IPR005081">
    <property type="entry name" value="SpoIIGA"/>
</dbReference>
<feature type="transmembrane region" description="Helical" evidence="2">
    <location>
        <begin position="59"/>
        <end position="78"/>
    </location>
</feature>
<organism evidence="3 4">
    <name type="scientific">Effusibacillus lacus</name>
    <dbReference type="NCBI Taxonomy" id="1348429"/>
    <lineage>
        <taxon>Bacteria</taxon>
        <taxon>Bacillati</taxon>
        <taxon>Bacillota</taxon>
        <taxon>Bacilli</taxon>
        <taxon>Bacillales</taxon>
        <taxon>Alicyclobacillaceae</taxon>
        <taxon>Effusibacillus</taxon>
    </lineage>
</organism>
<feature type="transmembrane region" description="Helical" evidence="2">
    <location>
        <begin position="34"/>
        <end position="53"/>
    </location>
</feature>
<dbReference type="NCBIfam" id="TIGR02854">
    <property type="entry name" value="spore_II_GA"/>
    <property type="match status" value="1"/>
</dbReference>
<evidence type="ECO:0008006" key="5">
    <source>
        <dbReference type="Google" id="ProtNLM"/>
    </source>
</evidence>
<dbReference type="GO" id="GO:0006508">
    <property type="term" value="P:proteolysis"/>
    <property type="evidence" value="ECO:0007669"/>
    <property type="project" value="InterPro"/>
</dbReference>
<dbReference type="AlphaFoldDB" id="A0A292YIT1"/>
<dbReference type="GO" id="GO:0004190">
    <property type="term" value="F:aspartic-type endopeptidase activity"/>
    <property type="evidence" value="ECO:0007669"/>
    <property type="project" value="InterPro"/>
</dbReference>
<evidence type="ECO:0000256" key="2">
    <source>
        <dbReference type="SAM" id="Phobius"/>
    </source>
</evidence>
<feature type="transmembrane region" description="Helical" evidence="2">
    <location>
        <begin position="90"/>
        <end position="111"/>
    </location>
</feature>
<evidence type="ECO:0000313" key="3">
    <source>
        <dbReference type="EMBL" id="GAX90997.1"/>
    </source>
</evidence>
<dbReference type="OrthoDB" id="2690199at2"/>
<name>A0A292YIT1_9BACL</name>
<gene>
    <name evidence="3" type="ORF">EFBL_2657</name>
</gene>
<dbReference type="RefSeq" id="WP_096182725.1">
    <property type="nucleotide sequence ID" value="NZ_BDUF01000076.1"/>
</dbReference>
<keyword evidence="2" id="KW-0812">Transmembrane</keyword>
<reference evidence="4" key="1">
    <citation type="submission" date="2017-07" db="EMBL/GenBank/DDBJ databases">
        <title>Draft genome sequence of Effusibacillus lacus strain skLN1.</title>
        <authorList>
            <person name="Watanabe M."/>
            <person name="Kojima H."/>
            <person name="Fukui M."/>
        </authorList>
    </citation>
    <scope>NUCLEOTIDE SEQUENCE [LARGE SCALE GENOMIC DNA]</scope>
    <source>
        <strain evidence="4">skLN1</strain>
    </source>
</reference>
<keyword evidence="2" id="KW-1133">Transmembrane helix</keyword>
<evidence type="ECO:0000256" key="1">
    <source>
        <dbReference type="PIRSR" id="PIRSR018571-1"/>
    </source>
</evidence>